<evidence type="ECO:0000313" key="4">
    <source>
        <dbReference type="Proteomes" id="UP001310692"/>
    </source>
</evidence>
<reference evidence="3 4" key="1">
    <citation type="submission" date="2024-01" db="EMBL/GenBank/DDBJ databases">
        <title>Hyphobacterium bacterium isolated from marine sediment.</title>
        <authorList>
            <person name="Zhao S."/>
        </authorList>
    </citation>
    <scope>NUCLEOTIDE SEQUENCE [LARGE SCALE GENOMIC DNA]</scope>
    <source>
        <strain evidence="3 4">Y60-23</strain>
    </source>
</reference>
<dbReference type="InterPro" id="IPR029063">
    <property type="entry name" value="SAM-dependent_MTases_sf"/>
</dbReference>
<keyword evidence="4" id="KW-1185">Reference proteome</keyword>
<dbReference type="RefSeq" id="WP_330196037.1">
    <property type="nucleotide sequence ID" value="NZ_JAZDRO010000002.1"/>
</dbReference>
<keyword evidence="3" id="KW-0489">Methyltransferase</keyword>
<dbReference type="Proteomes" id="UP001310692">
    <property type="component" value="Unassembled WGS sequence"/>
</dbReference>
<dbReference type="GO" id="GO:0032259">
    <property type="term" value="P:methylation"/>
    <property type="evidence" value="ECO:0007669"/>
    <property type="project" value="UniProtKB-KW"/>
</dbReference>
<feature type="signal peptide" evidence="2">
    <location>
        <begin position="1"/>
        <end position="19"/>
    </location>
</feature>
<dbReference type="SUPFAM" id="SSF53335">
    <property type="entry name" value="S-adenosyl-L-methionine-dependent methyltransferases"/>
    <property type="match status" value="1"/>
</dbReference>
<keyword evidence="3" id="KW-0808">Transferase</keyword>
<gene>
    <name evidence="3" type="ORF">V0U35_07360</name>
</gene>
<sequence>MSRILTSVLLAACAAGLSACGNGNDAPDEAGQGGEAVISEEAAGADAGMEAGMEAGDSDADTSAAGEAETGTLTWAVAGEWRGTNRERDVWRHPQETLEFLGVDPSGRVIEIWPGSGWYSEILAPWVAANGGTFVAATFPADSESERRREARASYEAHFASDPVYGTVEMADFHADGADLGAPGSADAILSFRNVHNWMGGGFAERAFADFYAALRPGGILGVIEHRLPDTREQDPRAGTGYVQEAYVIAMAREAGFEFVGSSEVNANPADTADHPFGVWTLPPTRRSAAYGEPENPDFDHNVYDAIGESDRMTLLFRKPETAEAGTTDGE</sequence>
<feature type="chain" id="PRO_5045962545" evidence="2">
    <location>
        <begin position="20"/>
        <end position="331"/>
    </location>
</feature>
<proteinExistence type="predicted"/>
<evidence type="ECO:0000256" key="1">
    <source>
        <dbReference type="SAM" id="MobiDB-lite"/>
    </source>
</evidence>
<dbReference type="Gene3D" id="3.40.50.150">
    <property type="entry name" value="Vaccinia Virus protein VP39"/>
    <property type="match status" value="1"/>
</dbReference>
<dbReference type="PROSITE" id="PS51257">
    <property type="entry name" value="PROKAR_LIPOPROTEIN"/>
    <property type="match status" value="1"/>
</dbReference>
<evidence type="ECO:0000256" key="2">
    <source>
        <dbReference type="SAM" id="SignalP"/>
    </source>
</evidence>
<name>A0ABU7LY66_9PROT</name>
<feature type="region of interest" description="Disordered" evidence="1">
    <location>
        <begin position="51"/>
        <end position="70"/>
    </location>
</feature>
<organism evidence="3 4">
    <name type="scientific">Hyphobacterium marinum</name>
    <dbReference type="NCBI Taxonomy" id="3116574"/>
    <lineage>
        <taxon>Bacteria</taxon>
        <taxon>Pseudomonadati</taxon>
        <taxon>Pseudomonadota</taxon>
        <taxon>Alphaproteobacteria</taxon>
        <taxon>Maricaulales</taxon>
        <taxon>Maricaulaceae</taxon>
        <taxon>Hyphobacterium</taxon>
    </lineage>
</organism>
<dbReference type="EMBL" id="JAZDRO010000002">
    <property type="protein sequence ID" value="MEE2566497.1"/>
    <property type="molecule type" value="Genomic_DNA"/>
</dbReference>
<comment type="caution">
    <text evidence="3">The sequence shown here is derived from an EMBL/GenBank/DDBJ whole genome shotgun (WGS) entry which is preliminary data.</text>
</comment>
<protein>
    <submittedName>
        <fullName evidence="3">Methyltransferase</fullName>
    </submittedName>
</protein>
<dbReference type="GO" id="GO:0008168">
    <property type="term" value="F:methyltransferase activity"/>
    <property type="evidence" value="ECO:0007669"/>
    <property type="project" value="UniProtKB-KW"/>
</dbReference>
<accession>A0ABU7LY66</accession>
<evidence type="ECO:0000313" key="3">
    <source>
        <dbReference type="EMBL" id="MEE2566497.1"/>
    </source>
</evidence>
<keyword evidence="2" id="KW-0732">Signal</keyword>